<geneLocation type="plasmid" evidence="6 7">
    <name>unnamed1</name>
</geneLocation>
<gene>
    <name evidence="6" type="ORF">RPE78_14380</name>
</gene>
<dbReference type="Pfam" id="PF13195">
    <property type="entry name" value="DUF4011"/>
    <property type="match status" value="1"/>
</dbReference>
<dbReference type="SUPFAM" id="SSF52980">
    <property type="entry name" value="Restriction endonuclease-like"/>
    <property type="match status" value="1"/>
</dbReference>
<dbReference type="InterPro" id="IPR021754">
    <property type="entry name" value="DUF3320"/>
</dbReference>
<name>A0ABZ1E6G3_9RHOB</name>
<evidence type="ECO:0000313" key="7">
    <source>
        <dbReference type="Proteomes" id="UP001623290"/>
    </source>
</evidence>
<dbReference type="InterPro" id="IPR041677">
    <property type="entry name" value="DNA2/NAM7_AAA_11"/>
</dbReference>
<dbReference type="SUPFAM" id="SSF52540">
    <property type="entry name" value="P-loop containing nucleoside triphosphate hydrolases"/>
    <property type="match status" value="1"/>
</dbReference>
<evidence type="ECO:0000259" key="5">
    <source>
        <dbReference type="Pfam" id="PF18741"/>
    </source>
</evidence>
<dbReference type="Pfam" id="PF18741">
    <property type="entry name" value="MTES_1575"/>
    <property type="match status" value="1"/>
</dbReference>
<dbReference type="Gene3D" id="3.40.960.10">
    <property type="entry name" value="VSR Endonuclease"/>
    <property type="match status" value="1"/>
</dbReference>
<feature type="domain" description="DNA2/NAM7 helicase helicase" evidence="3">
    <location>
        <begin position="1266"/>
        <end position="1309"/>
    </location>
</feature>
<dbReference type="InterPro" id="IPR025103">
    <property type="entry name" value="DUF4011"/>
</dbReference>
<reference evidence="6 7" key="1">
    <citation type="submission" date="2023-09" db="EMBL/GenBank/DDBJ databases">
        <title>Thioclava shenzhenensis sp. nov., a multidrug resistant bacteria-antagonizing species isolated from coastal seawater.</title>
        <authorList>
            <person name="Long M."/>
        </authorList>
    </citation>
    <scope>NUCLEOTIDE SEQUENCE [LARGE SCALE GENOMIC DNA]</scope>
    <source>
        <strain evidence="6 7">FTW29</strain>
        <plasmid evidence="6 7">unnamed1</plasmid>
    </source>
</reference>
<dbReference type="PANTHER" id="PTHR10887:SF495">
    <property type="entry name" value="HELICASE SENATAXIN ISOFORM X1-RELATED"/>
    <property type="match status" value="1"/>
</dbReference>
<dbReference type="PANTHER" id="PTHR10887">
    <property type="entry name" value="DNA2/NAM7 HELICASE FAMILY"/>
    <property type="match status" value="1"/>
</dbReference>
<dbReference type="InterPro" id="IPR011335">
    <property type="entry name" value="Restrct_endonuc-II-like"/>
</dbReference>
<feature type="region of interest" description="Disordered" evidence="1">
    <location>
        <begin position="1724"/>
        <end position="1752"/>
    </location>
</feature>
<dbReference type="Pfam" id="PF13087">
    <property type="entry name" value="AAA_12"/>
    <property type="match status" value="1"/>
</dbReference>
<proteinExistence type="predicted"/>
<dbReference type="Pfam" id="PF13086">
    <property type="entry name" value="AAA_11"/>
    <property type="match status" value="2"/>
</dbReference>
<feature type="domain" description="DNA2/NAM7 helicase-like C-terminal" evidence="4">
    <location>
        <begin position="1331"/>
        <end position="1530"/>
    </location>
</feature>
<sequence>MLKNVALQNLTDVPLEKLTLELSCSPGLIRPKIWTVDRLMPGQNQQLPDLETPLDTQLLGGLNEAERGELRFVVKQDGAALLDECHPIEMLARDEWGGVGDMAHLLAAFVSPNDAVVAAVLKDAGRLLESAGQSGAMNGYQSGDPSRSWMLAGAIWSAVTGMGLTYAVPPASFELNGQKIRDPGRIKSEGLATCLDTALLLAGCFEAAGLNPVILFSEGHAWTGVWLTGRDFGSISEPDVMTVRKAIEAREFVVMETTLLTHRPSVGFEQAVDTARDLVSERNEHNFVMAIDIRRARAARIRPLASHRSAPEAEAEAVVASPAALPRPLDLGLLPGELIEEAASTPADRISRWQRKLLDLSLRNRLLNFKDSKQTLPLLCPDVSALEDQLAEGRKFRALALKDEDPVGTRDLLAKDEPKLLEEVAKDAFAKGQIAVPLTGRESERRLLELHRRAKSDMQEGGTNTLFLAAGFLRWKKTEGDTRSYRAPLLLVPVKISRKSAQSEFVIEDHEDDVRFNTTLLEFLKRDFDLKVPELEGELPRDESGFDLPRIFEIMRRKVRDVAGFEVVEDLALSTFSFAKFLMWKDLVERTDGLRESALVRHLVDNPTEPFLAEGAPGLPVAVDVDRRLAPRDLFTPLPADSSQLAAVLAAQEGHDFVLIGPPGTGKSQTIANIISQCLAMQKTVLFVAEKSAALDVVQRRLASHGLGDAVLELHSNKADRKSVLAQLGRSWARASSASEAEWIRVTDDLTVTREQLNAYVAALHAKGTQGFSVFQAIGKAAGPAQPFSLSFANKDAHDAQSYMHLRKLAEALGRCHDIIAGRAPLPLIEAAEWSFGWQADLLERGAKLSLATQELSEAAEALAHQAGLAWTGAGDTSELQPLVLLSSIPESGEDVSWSLKRDVRELQAQTEALTENLTAYRDAAARTSGRYPMDRLDSIPLDQLDANWRLAQTKMWPFSAFAKSSVRKLLQTYAEGGSADPQTDIVALADAKRIRAGIEATPLNGCPVVKGVQTDTAQLSAWVDQARALHAAIAQVTPMVTDPVRWDLACQSLARESGGLRDAITFFRHRQGVWKEHADAFAQIAQVSPDGMALSDVLTALQVIQDNKAHLQDWTRWVEIRAQATGAGLEALVLAVEEGQIADDIEAAFTSAYAAWWLPQAMDAQPELRGFSHWSHEDAIKRFRELDDRATSMAADQVLSRIQHGLPAQDAVARRSELGTLRHQLGLQRPSMPIRELISEMPDAFTKLAPCVLMSPLSVAQYLPAGQAAFDVVIFDEASQITTWDAIGAIARGKQAIIVGDPKQLPPTNFFGRSDAGEEDLPETERDLASILDEVAAAGIPTQQLDWHYRSRDEALIAFSNWHYYGGRLVTFPSPATVSDAVQLHQVDGVYGRGMGRTNESEARAIVRMTVRRLNEWLRWPEEERLTLGVITFNAEQQGLILDLLDEERRKNPDLEWFFEDAREEPVIVKNLENIQGDERDVMLFSITFGPDHAGKLSMAFGALNSDGGEKRLNVAVTRARAELHVFASIRADQIDLTRTKAIGVKHLKGFLDFAARGPVALPAQDDGSLGPVENVFEAAIKLAIEAKGWELRPQIGVSGFRIDLGVVHPDHAGVYLAGIECDGATYHGSATARDRDKVRQAVLENLGWTIFRIWSTDWFRNPATVVERIHAALSAHLEADRARRAEDEAEREAKFLETLEEEDTDVDADESNKIVSAEMPVPQEVRTSPAPARQPPKFASGAQAGIVEPNDATEIIPDPSRFYDADYIPILEKMIAEIVGQEGPMPVALLGKRVSGRHGWQRTGRRISEQVSAALGHVEIYREGDVDFLWVSGTKTDRLAFRAGTDRAIRDISRAEIAELYERHATELSQSEDPVLDLARHAGIARLSADARSYLLTCLEWQRATRL</sequence>
<evidence type="ECO:0000259" key="4">
    <source>
        <dbReference type="Pfam" id="PF13087"/>
    </source>
</evidence>
<feature type="domain" description="Restriction endonuclease type II-like" evidence="5">
    <location>
        <begin position="1578"/>
        <end position="1675"/>
    </location>
</feature>
<dbReference type="InterPro" id="IPR027417">
    <property type="entry name" value="P-loop_NTPase"/>
</dbReference>
<evidence type="ECO:0000259" key="2">
    <source>
        <dbReference type="Pfam" id="PF11784"/>
    </source>
</evidence>
<dbReference type="InterPro" id="IPR045055">
    <property type="entry name" value="DNA2/NAM7-like"/>
</dbReference>
<dbReference type="RefSeq" id="WP_330647209.1">
    <property type="nucleotide sequence ID" value="NZ_CP135444.1"/>
</dbReference>
<dbReference type="InterPro" id="IPR047187">
    <property type="entry name" value="SF1_C_Upf1"/>
</dbReference>
<dbReference type="CDD" id="cd18808">
    <property type="entry name" value="SF1_C_Upf1"/>
    <property type="match status" value="1"/>
</dbReference>
<dbReference type="Proteomes" id="UP001623290">
    <property type="component" value="Plasmid unnamed1"/>
</dbReference>
<accession>A0ABZ1E6G3</accession>
<protein>
    <submittedName>
        <fullName evidence="6">DUF3320 domain-containing protein</fullName>
    </submittedName>
</protein>
<evidence type="ECO:0000256" key="1">
    <source>
        <dbReference type="SAM" id="MobiDB-lite"/>
    </source>
</evidence>
<feature type="domain" description="DUF3320" evidence="2">
    <location>
        <begin position="1763"/>
        <end position="1811"/>
    </location>
</feature>
<dbReference type="EMBL" id="CP135444">
    <property type="protein sequence ID" value="WRY35437.1"/>
    <property type="molecule type" value="Genomic_DNA"/>
</dbReference>
<dbReference type="Gene3D" id="3.40.50.300">
    <property type="entry name" value="P-loop containing nucleotide triphosphate hydrolases"/>
    <property type="match status" value="3"/>
</dbReference>
<evidence type="ECO:0000313" key="6">
    <source>
        <dbReference type="EMBL" id="WRY35437.1"/>
    </source>
</evidence>
<feature type="domain" description="DNA2/NAM7 helicase helicase" evidence="3">
    <location>
        <begin position="641"/>
        <end position="730"/>
    </location>
</feature>
<organism evidence="6 7">
    <name type="scientific">Thioclava litoralis</name>
    <dbReference type="NCBI Taxonomy" id="3076557"/>
    <lineage>
        <taxon>Bacteria</taxon>
        <taxon>Pseudomonadati</taxon>
        <taxon>Pseudomonadota</taxon>
        <taxon>Alphaproteobacteria</taxon>
        <taxon>Rhodobacterales</taxon>
        <taxon>Paracoccaceae</taxon>
        <taxon>Thioclava</taxon>
    </lineage>
</organism>
<dbReference type="Pfam" id="PF11784">
    <property type="entry name" value="DUF3320"/>
    <property type="match status" value="1"/>
</dbReference>
<keyword evidence="7" id="KW-1185">Reference proteome</keyword>
<dbReference type="InterPro" id="IPR041679">
    <property type="entry name" value="DNA2/NAM7-like_C"/>
</dbReference>
<dbReference type="InterPro" id="IPR049468">
    <property type="entry name" value="Restrct_endonuc-II-like_dom"/>
</dbReference>
<evidence type="ECO:0000259" key="3">
    <source>
        <dbReference type="Pfam" id="PF13086"/>
    </source>
</evidence>
<keyword evidence="6" id="KW-0614">Plasmid</keyword>